<accession>A0A061R102</accession>
<dbReference type="Gene3D" id="1.20.1420.10">
    <property type="entry name" value="Talin, central domain"/>
    <property type="match status" value="1"/>
</dbReference>
<evidence type="ECO:0000313" key="3">
    <source>
        <dbReference type="EMBL" id="JAC66587.1"/>
    </source>
</evidence>
<feature type="compositionally biased region" description="Acidic residues" evidence="1">
    <location>
        <begin position="193"/>
        <end position="208"/>
    </location>
</feature>
<organism evidence="3">
    <name type="scientific">Tetraselmis sp. GSL018</name>
    <dbReference type="NCBI Taxonomy" id="582737"/>
    <lineage>
        <taxon>Eukaryota</taxon>
        <taxon>Viridiplantae</taxon>
        <taxon>Chlorophyta</taxon>
        <taxon>core chlorophytes</taxon>
        <taxon>Chlorodendrophyceae</taxon>
        <taxon>Chlorodendrales</taxon>
        <taxon>Chlorodendraceae</taxon>
        <taxon>Tetraselmis</taxon>
    </lineage>
</organism>
<dbReference type="InterPro" id="IPR026907">
    <property type="entry name" value="GCIP-like"/>
</dbReference>
<feature type="domain" description="Cyclin-D1-binding protein 1-like N-terminal" evidence="2">
    <location>
        <begin position="46"/>
        <end position="185"/>
    </location>
</feature>
<protein>
    <recommendedName>
        <fullName evidence="2">Cyclin-D1-binding protein 1-like N-terminal domain-containing protein</fullName>
    </recommendedName>
</protein>
<evidence type="ECO:0000259" key="2">
    <source>
        <dbReference type="Pfam" id="PF13324"/>
    </source>
</evidence>
<dbReference type="InterPro" id="IPR049317">
    <property type="entry name" value="GCIP-like_N"/>
</dbReference>
<dbReference type="GO" id="GO:0005634">
    <property type="term" value="C:nucleus"/>
    <property type="evidence" value="ECO:0007669"/>
    <property type="project" value="TreeGrafter"/>
</dbReference>
<gene>
    <name evidence="3" type="ORF">TSPGSL018_13275</name>
</gene>
<dbReference type="Gene3D" id="1.20.1410.10">
    <property type="entry name" value="I/LWEQ domain"/>
    <property type="match status" value="1"/>
</dbReference>
<proteinExistence type="predicted"/>
<dbReference type="PANTHER" id="PTHR15492">
    <property type="entry name" value="CYCLIN D1-BINDING PROTEIN 1"/>
    <property type="match status" value="1"/>
</dbReference>
<dbReference type="EMBL" id="GBEZ01020047">
    <property type="protein sequence ID" value="JAC66587.1"/>
    <property type="molecule type" value="Transcribed_RNA"/>
</dbReference>
<feature type="compositionally biased region" description="Basic and acidic residues" evidence="1">
    <location>
        <begin position="178"/>
        <end position="187"/>
    </location>
</feature>
<reference evidence="3" key="1">
    <citation type="submission" date="2014-05" db="EMBL/GenBank/DDBJ databases">
        <title>The transcriptome of the halophilic microalga Tetraselmis sp. GSL018 isolated from the Great Salt Lake, Utah.</title>
        <authorList>
            <person name="Jinkerson R.E."/>
            <person name="D'Adamo S."/>
            <person name="Posewitz M.C."/>
        </authorList>
    </citation>
    <scope>NUCLEOTIDE SEQUENCE</scope>
    <source>
        <strain evidence="3">GSL018</strain>
    </source>
</reference>
<dbReference type="AlphaFoldDB" id="A0A061R102"/>
<sequence>MVVPEQVIANLAASLDAVVLAVQTETAIERTSSENVPVSGKEIRKELNEAASALRMKATSVGLLWADPSNKPKLQEASSLLSEYEQTVARICNLCLRVLSGAGKSLRASILGFAKALVEASTRLLGVLEDGSMHGQLTTLTGVVWEACDAAKTLPTDNKAAINRRLTQAAKSVKDAVREANEMKDSWKPSGVGEDDEGDEPDFQAGSDDEDLDFEAEALSAEETAVAEAAVQLASRLLDALKALLKVWLSAELPDGDVAGVGRREEVLQQSLGSSAAAENLVAALYAPQDPDEVERAAADILTHWKAARERAEGEECAKAAEGLESLLGATDVLKASVATLRGSKAD</sequence>
<dbReference type="PANTHER" id="PTHR15492:SF1">
    <property type="entry name" value="CYCLIN-D1-BINDING PROTEIN 1"/>
    <property type="match status" value="1"/>
</dbReference>
<evidence type="ECO:0000256" key="1">
    <source>
        <dbReference type="SAM" id="MobiDB-lite"/>
    </source>
</evidence>
<dbReference type="Pfam" id="PF13324">
    <property type="entry name" value="GCIP_N"/>
    <property type="match status" value="1"/>
</dbReference>
<feature type="region of interest" description="Disordered" evidence="1">
    <location>
        <begin position="178"/>
        <end position="208"/>
    </location>
</feature>
<name>A0A061R102_9CHLO</name>